<evidence type="ECO:0000313" key="2">
    <source>
        <dbReference type="Proteomes" id="UP001164250"/>
    </source>
</evidence>
<organism evidence="1 2">
    <name type="scientific">Pistacia atlantica</name>
    <dbReference type="NCBI Taxonomy" id="434234"/>
    <lineage>
        <taxon>Eukaryota</taxon>
        <taxon>Viridiplantae</taxon>
        <taxon>Streptophyta</taxon>
        <taxon>Embryophyta</taxon>
        <taxon>Tracheophyta</taxon>
        <taxon>Spermatophyta</taxon>
        <taxon>Magnoliopsida</taxon>
        <taxon>eudicotyledons</taxon>
        <taxon>Gunneridae</taxon>
        <taxon>Pentapetalae</taxon>
        <taxon>rosids</taxon>
        <taxon>malvids</taxon>
        <taxon>Sapindales</taxon>
        <taxon>Anacardiaceae</taxon>
        <taxon>Pistacia</taxon>
    </lineage>
</organism>
<dbReference type="Proteomes" id="UP001164250">
    <property type="component" value="Chromosome 11"/>
</dbReference>
<comment type="caution">
    <text evidence="1">The sequence shown here is derived from an EMBL/GenBank/DDBJ whole genome shotgun (WGS) entry which is preliminary data.</text>
</comment>
<dbReference type="EMBL" id="CM047907">
    <property type="protein sequence ID" value="KAJ0085010.1"/>
    <property type="molecule type" value="Genomic_DNA"/>
</dbReference>
<protein>
    <submittedName>
        <fullName evidence="1">Uncharacterized protein</fullName>
    </submittedName>
</protein>
<keyword evidence="2" id="KW-1185">Reference proteome</keyword>
<name>A0ACC1ABV0_9ROSI</name>
<proteinExistence type="predicted"/>
<sequence length="78" mass="8755">MVFAATEIGGGLVLGGLLRGNFKSHRLRWEWQRKCNSASMRQIVETVIFHSPISAFHVFVKKPQPMMAAVAVKMRSGR</sequence>
<accession>A0ACC1ABV0</accession>
<reference evidence="2" key="1">
    <citation type="journal article" date="2023" name="G3 (Bethesda)">
        <title>Genome assembly and association tests identify interacting loci associated with vigor, precocity, and sex in interspecific pistachio rootstocks.</title>
        <authorList>
            <person name="Palmer W."/>
            <person name="Jacygrad E."/>
            <person name="Sagayaradj S."/>
            <person name="Cavanaugh K."/>
            <person name="Han R."/>
            <person name="Bertier L."/>
            <person name="Beede B."/>
            <person name="Kafkas S."/>
            <person name="Golino D."/>
            <person name="Preece J."/>
            <person name="Michelmore R."/>
        </authorList>
    </citation>
    <scope>NUCLEOTIDE SEQUENCE [LARGE SCALE GENOMIC DNA]</scope>
</reference>
<evidence type="ECO:0000313" key="1">
    <source>
        <dbReference type="EMBL" id="KAJ0085010.1"/>
    </source>
</evidence>
<gene>
    <name evidence="1" type="ORF">Patl1_30622</name>
</gene>